<proteinExistence type="predicted"/>
<evidence type="ECO:0000313" key="1">
    <source>
        <dbReference type="EMBL" id="AEE95300.1"/>
    </source>
</evidence>
<dbReference type="InterPro" id="IPR027417">
    <property type="entry name" value="P-loop_NTPase"/>
</dbReference>
<accession>F3ZVF0</accession>
<dbReference type="AlphaFoldDB" id="F3ZVF0"/>
<dbReference type="SUPFAM" id="SSF52540">
    <property type="entry name" value="P-loop containing nucleoside triphosphate hydrolases"/>
    <property type="match status" value="1"/>
</dbReference>
<dbReference type="HOGENOM" id="CLU_027398_1_0_9"/>
<keyword evidence="2" id="KW-1185">Reference proteome</keyword>
<dbReference type="KEGG" id="mas:Mahau_0077"/>
<gene>
    <name evidence="1" type="ordered locus">Mahau_0077</name>
</gene>
<dbReference type="Gene3D" id="3.30.420.240">
    <property type="match status" value="1"/>
</dbReference>
<dbReference type="Proteomes" id="UP000008457">
    <property type="component" value="Chromosome"/>
</dbReference>
<sequence length="486" mass="54205">MIDKVQVRQLAQKMQNDPVWFVIEILGTRPWKKQIDIISAVRDNPRTAVRSCHGAGKSFIAGQVILWFLYSFYPSIVLSTAPTWRQVEKLIWKEVRASYRRSKVPLGGNLLPKRPEIQIIQDEWYAVGLSTNEPDRFQGFHEENILVVVDEAAGVPEEIFEAIEGVLTSEHARLLLLGNPTSVGGTFYNAFRTPGWENISISAFTTPNFTAFGITEDDIINKTWESKITNSLPNPKLITPAWVADKYRRWGPNSPAYQARVLGQFPSEGEDTLIPLAWIEAAMARWEDTPEGEPIEIGVDVARFGSDKTVIAARRGQKVLPLNVYAKQDTMETVGCIIMVHRKIGASKTKVDVIGVGAGVVDRLKEQGHPVIGINVAEAATDTEKFANLRSELWWNMRELLDPNQRLNPEPIALPPDDELLADLSGVKYKIDSRGRIQVESKEDMKKRLGRSPDRADAVVLAFAKASGQPISDTVKKLLKGASLYA</sequence>
<dbReference type="EMBL" id="CP002360">
    <property type="protein sequence ID" value="AEE95300.1"/>
    <property type="molecule type" value="Genomic_DNA"/>
</dbReference>
<dbReference type="STRING" id="697281.Mahau_0077"/>
<dbReference type="RefSeq" id="WP_013779734.1">
    <property type="nucleotide sequence ID" value="NC_015520.1"/>
</dbReference>
<name>F3ZVF0_MAHA5</name>
<dbReference type="eggNOG" id="COG0507">
    <property type="taxonomic scope" value="Bacteria"/>
</dbReference>
<dbReference type="OrthoDB" id="9775154at2"/>
<evidence type="ECO:0008006" key="3">
    <source>
        <dbReference type="Google" id="ProtNLM"/>
    </source>
</evidence>
<organism evidence="1 2">
    <name type="scientific">Mahella australiensis (strain DSM 15567 / CIP 107919 / 50-1 BON)</name>
    <dbReference type="NCBI Taxonomy" id="697281"/>
    <lineage>
        <taxon>Bacteria</taxon>
        <taxon>Bacillati</taxon>
        <taxon>Bacillota</taxon>
        <taxon>Clostridia</taxon>
        <taxon>Thermoanaerobacterales</taxon>
        <taxon>Thermoanaerobacterales Family IV. Incertae Sedis</taxon>
        <taxon>Mahella</taxon>
    </lineage>
</organism>
<evidence type="ECO:0000313" key="2">
    <source>
        <dbReference type="Proteomes" id="UP000008457"/>
    </source>
</evidence>
<reference evidence="2" key="1">
    <citation type="submission" date="2010-11" db="EMBL/GenBank/DDBJ databases">
        <title>The complete genome of Mahella australiensis DSM 15567.</title>
        <authorList>
            <consortium name="US DOE Joint Genome Institute (JGI-PGF)"/>
            <person name="Lucas S."/>
            <person name="Copeland A."/>
            <person name="Lapidus A."/>
            <person name="Bruce D."/>
            <person name="Goodwin L."/>
            <person name="Pitluck S."/>
            <person name="Kyrpides N."/>
            <person name="Mavromatis K."/>
            <person name="Pagani I."/>
            <person name="Ivanova N."/>
            <person name="Teshima H."/>
            <person name="Brettin T."/>
            <person name="Detter J.C."/>
            <person name="Han C."/>
            <person name="Tapia R."/>
            <person name="Land M."/>
            <person name="Hauser L."/>
            <person name="Markowitz V."/>
            <person name="Cheng J.-F."/>
            <person name="Hugenholtz P."/>
            <person name="Woyke T."/>
            <person name="Wu D."/>
            <person name="Spring S."/>
            <person name="Pukall R."/>
            <person name="Steenblock K."/>
            <person name="Schneider S."/>
            <person name="Klenk H.-P."/>
            <person name="Eisen J.A."/>
        </authorList>
    </citation>
    <scope>NUCLEOTIDE SEQUENCE [LARGE SCALE GENOMIC DNA]</scope>
    <source>
        <strain evidence="2">DSM 15567 / CIP 107919 / 50-1 BON</strain>
    </source>
</reference>
<dbReference type="Gene3D" id="3.40.50.300">
    <property type="entry name" value="P-loop containing nucleotide triphosphate hydrolases"/>
    <property type="match status" value="1"/>
</dbReference>
<reference evidence="1 2" key="2">
    <citation type="journal article" date="2011" name="Stand. Genomic Sci.">
        <title>Complete genome sequence of Mahella australiensis type strain (50-1 BON).</title>
        <authorList>
            <person name="Sikorski J."/>
            <person name="Teshima H."/>
            <person name="Nolan M."/>
            <person name="Lucas S."/>
            <person name="Hammon N."/>
            <person name="Deshpande S."/>
            <person name="Cheng J.F."/>
            <person name="Pitluck S."/>
            <person name="Liolios K."/>
            <person name="Pagani I."/>
            <person name="Ivanova N."/>
            <person name="Huntemann M."/>
            <person name="Mavromatis K."/>
            <person name="Ovchinikova G."/>
            <person name="Pati A."/>
            <person name="Tapia R."/>
            <person name="Han C."/>
            <person name="Goodwin L."/>
            <person name="Chen A."/>
            <person name="Palaniappan K."/>
            <person name="Land M."/>
            <person name="Hauser L."/>
            <person name="Ngatchou-Djao O.D."/>
            <person name="Rohde M."/>
            <person name="Pukall R."/>
            <person name="Spring S."/>
            <person name="Abt B."/>
            <person name="Goker M."/>
            <person name="Detter J.C."/>
            <person name="Woyke T."/>
            <person name="Bristow J."/>
            <person name="Markowitz V."/>
            <person name="Hugenholtz P."/>
            <person name="Eisen J.A."/>
            <person name="Kyrpides N.C."/>
            <person name="Klenk H.P."/>
            <person name="Lapidus A."/>
        </authorList>
    </citation>
    <scope>NUCLEOTIDE SEQUENCE [LARGE SCALE GENOMIC DNA]</scope>
    <source>
        <strain evidence="2">DSM 15567 / CIP 107919 / 50-1 BON</strain>
    </source>
</reference>
<protein>
    <recommendedName>
        <fullName evidence="3">Terminase B</fullName>
    </recommendedName>
</protein>